<dbReference type="Gene3D" id="2.40.50.140">
    <property type="entry name" value="Nucleic acid-binding proteins"/>
    <property type="match status" value="1"/>
</dbReference>
<comment type="caution">
    <text evidence="7">The sequence shown here is derived from an EMBL/GenBank/DDBJ whole genome shotgun (WGS) entry which is preliminary data.</text>
</comment>
<evidence type="ECO:0000256" key="5">
    <source>
        <dbReference type="SAM" id="Phobius"/>
    </source>
</evidence>
<evidence type="ECO:0000259" key="6">
    <source>
        <dbReference type="Pfam" id="PF01957"/>
    </source>
</evidence>
<keyword evidence="2 5" id="KW-0812">Transmembrane</keyword>
<dbReference type="GO" id="GO:0005886">
    <property type="term" value="C:plasma membrane"/>
    <property type="evidence" value="ECO:0007669"/>
    <property type="project" value="TreeGrafter"/>
</dbReference>
<dbReference type="RefSeq" id="WP_238713959.1">
    <property type="nucleotide sequence ID" value="NZ_JAEPBH010000024.1"/>
</dbReference>
<evidence type="ECO:0000256" key="3">
    <source>
        <dbReference type="ARBA" id="ARBA00022989"/>
    </source>
</evidence>
<evidence type="ECO:0000256" key="1">
    <source>
        <dbReference type="ARBA" id="ARBA00004141"/>
    </source>
</evidence>
<reference evidence="7" key="1">
    <citation type="submission" date="2021-01" db="EMBL/GenBank/DDBJ databases">
        <title>Intestinitalea alba gen. nov., sp. nov., a novel genus of the family Enterobacteriaceae, isolated from the gut of the plastic-eating mealworm Tenebrio molitor L.</title>
        <authorList>
            <person name="Yang Y."/>
        </authorList>
    </citation>
    <scope>NUCLEOTIDE SEQUENCE</scope>
    <source>
        <strain evidence="7">BIT-L3</strain>
    </source>
</reference>
<dbReference type="SUPFAM" id="SSF141322">
    <property type="entry name" value="NfeD domain-like"/>
    <property type="match status" value="1"/>
</dbReference>
<comment type="subcellular location">
    <subcellularLocation>
        <location evidence="1">Membrane</location>
        <topology evidence="1">Multi-pass membrane protein</topology>
    </subcellularLocation>
</comment>
<accession>A0A8K0XWR8</accession>
<dbReference type="Pfam" id="PF01957">
    <property type="entry name" value="NfeD"/>
    <property type="match status" value="1"/>
</dbReference>
<evidence type="ECO:0000313" key="7">
    <source>
        <dbReference type="EMBL" id="MBK4715740.1"/>
    </source>
</evidence>
<feature type="transmembrane region" description="Helical" evidence="5">
    <location>
        <begin position="6"/>
        <end position="23"/>
    </location>
</feature>
<dbReference type="InterPro" id="IPR002810">
    <property type="entry name" value="NfeD-like_C"/>
</dbReference>
<protein>
    <submittedName>
        <fullName evidence="7">NfeD family protein</fullName>
    </submittedName>
</protein>
<sequence>MIAAISAHPYLFWLTLGGVLLVAEMLGTGGWLLWCAVAAVITGVASWVAPLSIEWQGVCFAVLTVLSAFLWWRWLTRRNSVNRPANALNQRGQALIGRELVLDEALVDGRGNARVGDSRWPVVADTSLPAGSRVVVIAIEGITLRVKAR</sequence>
<dbReference type="PANTHER" id="PTHR33507:SF3">
    <property type="entry name" value="INNER MEMBRANE PROTEIN YBBJ"/>
    <property type="match status" value="1"/>
</dbReference>
<dbReference type="PANTHER" id="PTHR33507">
    <property type="entry name" value="INNER MEMBRANE PROTEIN YBBJ"/>
    <property type="match status" value="1"/>
</dbReference>
<dbReference type="InterPro" id="IPR052165">
    <property type="entry name" value="Membrane_assoc_protease"/>
</dbReference>
<keyword evidence="8" id="KW-1185">Reference proteome</keyword>
<name>A0A8K0XWR8_9ENTR</name>
<organism evidence="7 8">
    <name type="scientific">Tenebrionibacter intestinalis</name>
    <dbReference type="NCBI Taxonomy" id="2799638"/>
    <lineage>
        <taxon>Bacteria</taxon>
        <taxon>Pseudomonadati</taxon>
        <taxon>Pseudomonadota</taxon>
        <taxon>Gammaproteobacteria</taxon>
        <taxon>Enterobacterales</taxon>
        <taxon>Enterobacteriaceae</taxon>
        <taxon>Tenebrionibacter/Tenebrionicola group</taxon>
        <taxon>Tenebrionibacter</taxon>
    </lineage>
</organism>
<keyword evidence="4 5" id="KW-0472">Membrane</keyword>
<dbReference type="Proteomes" id="UP000659047">
    <property type="component" value="Unassembled WGS sequence"/>
</dbReference>
<evidence type="ECO:0000256" key="4">
    <source>
        <dbReference type="ARBA" id="ARBA00023136"/>
    </source>
</evidence>
<feature type="transmembrane region" description="Helical" evidence="5">
    <location>
        <begin position="30"/>
        <end position="49"/>
    </location>
</feature>
<dbReference type="AlphaFoldDB" id="A0A8K0XWR8"/>
<feature type="domain" description="NfeD-like C-terminal" evidence="6">
    <location>
        <begin position="93"/>
        <end position="147"/>
    </location>
</feature>
<keyword evidence="3 5" id="KW-1133">Transmembrane helix</keyword>
<proteinExistence type="predicted"/>
<evidence type="ECO:0000313" key="8">
    <source>
        <dbReference type="Proteomes" id="UP000659047"/>
    </source>
</evidence>
<gene>
    <name evidence="7" type="ORF">JJB97_10440</name>
</gene>
<dbReference type="InterPro" id="IPR012340">
    <property type="entry name" value="NA-bd_OB-fold"/>
</dbReference>
<feature type="transmembrane region" description="Helical" evidence="5">
    <location>
        <begin position="55"/>
        <end position="75"/>
    </location>
</feature>
<dbReference type="EMBL" id="JAEPBH010000024">
    <property type="protein sequence ID" value="MBK4715740.1"/>
    <property type="molecule type" value="Genomic_DNA"/>
</dbReference>
<evidence type="ECO:0000256" key="2">
    <source>
        <dbReference type="ARBA" id="ARBA00022692"/>
    </source>
</evidence>